<evidence type="ECO:0000256" key="6">
    <source>
        <dbReference type="ARBA" id="ARBA00023136"/>
    </source>
</evidence>
<evidence type="ECO:0000256" key="1">
    <source>
        <dbReference type="ARBA" id="ARBA00004651"/>
    </source>
</evidence>
<comment type="similarity">
    <text evidence="2">Belongs to the chromate ion transporter (CHR) (TC 2.A.51) family.</text>
</comment>
<evidence type="ECO:0000256" key="3">
    <source>
        <dbReference type="ARBA" id="ARBA00022475"/>
    </source>
</evidence>
<feature type="transmembrane region" description="Helical" evidence="7">
    <location>
        <begin position="116"/>
        <end position="137"/>
    </location>
</feature>
<dbReference type="InterPro" id="IPR003370">
    <property type="entry name" value="Chromate_transpt"/>
</dbReference>
<evidence type="ECO:0000256" key="2">
    <source>
        <dbReference type="ARBA" id="ARBA00005262"/>
    </source>
</evidence>
<evidence type="ECO:0000256" key="7">
    <source>
        <dbReference type="SAM" id="Phobius"/>
    </source>
</evidence>
<evidence type="ECO:0000256" key="4">
    <source>
        <dbReference type="ARBA" id="ARBA00022692"/>
    </source>
</evidence>
<dbReference type="EMBL" id="QORE01000626">
    <property type="protein sequence ID" value="RCI73407.1"/>
    <property type="molecule type" value="Genomic_DNA"/>
</dbReference>
<dbReference type="GO" id="GO:0005886">
    <property type="term" value="C:plasma membrane"/>
    <property type="evidence" value="ECO:0007669"/>
    <property type="project" value="UniProtKB-SubCell"/>
</dbReference>
<dbReference type="Pfam" id="PF02417">
    <property type="entry name" value="Chromate_transp"/>
    <property type="match status" value="1"/>
</dbReference>
<keyword evidence="5 7" id="KW-1133">Transmembrane helix</keyword>
<dbReference type="PANTHER" id="PTHR33567">
    <property type="entry name" value="CHROMATE ION TRANSPORTER (EUROFUNG)"/>
    <property type="match status" value="1"/>
</dbReference>
<keyword evidence="4 7" id="KW-0812">Transmembrane</keyword>
<dbReference type="InterPro" id="IPR014047">
    <property type="entry name" value="Chr_Tranpt_l_chain"/>
</dbReference>
<organism evidence="8 9">
    <name type="scientific">Pseudomonas aeruginosa</name>
    <dbReference type="NCBI Taxonomy" id="287"/>
    <lineage>
        <taxon>Bacteria</taxon>
        <taxon>Pseudomonadati</taxon>
        <taxon>Pseudomonadota</taxon>
        <taxon>Gammaproteobacteria</taxon>
        <taxon>Pseudomonadales</taxon>
        <taxon>Pseudomonadaceae</taxon>
        <taxon>Pseudomonas</taxon>
    </lineage>
</organism>
<gene>
    <name evidence="8" type="ORF">DT376_18540</name>
</gene>
<name>A0A367M7D5_PSEAI</name>
<accession>A0A367M7D5</accession>
<feature type="transmembrane region" description="Helical" evidence="7">
    <location>
        <begin position="85"/>
        <end position="104"/>
    </location>
</feature>
<comment type="caution">
    <text evidence="8">The sequence shown here is derived from an EMBL/GenBank/DDBJ whole genome shotgun (WGS) entry which is preliminary data.</text>
</comment>
<reference evidence="8 9" key="1">
    <citation type="submission" date="2018-07" db="EMBL/GenBank/DDBJ databases">
        <title>Mechanisms of high-level aminoglycoside resistance among Gram-negative pathogens in Brazil.</title>
        <authorList>
            <person name="Ballaben A.S."/>
            <person name="Darini A.L.C."/>
            <person name="Doi Y."/>
        </authorList>
    </citation>
    <scope>NUCLEOTIDE SEQUENCE [LARGE SCALE GENOMIC DNA]</scope>
    <source>
        <strain evidence="8 9">B2-305</strain>
    </source>
</reference>
<comment type="subcellular location">
    <subcellularLocation>
        <location evidence="1">Cell membrane</location>
        <topology evidence="1">Multi-pass membrane protein</topology>
    </subcellularLocation>
</comment>
<feature type="transmembrane region" description="Helical" evidence="7">
    <location>
        <begin position="157"/>
        <end position="181"/>
    </location>
</feature>
<feature type="non-terminal residue" evidence="8">
    <location>
        <position position="197"/>
    </location>
</feature>
<dbReference type="GO" id="GO:0015109">
    <property type="term" value="F:chromate transmembrane transporter activity"/>
    <property type="evidence" value="ECO:0007669"/>
    <property type="project" value="InterPro"/>
</dbReference>
<keyword evidence="6 7" id="KW-0472">Membrane</keyword>
<dbReference type="PANTHER" id="PTHR33567:SF3">
    <property type="entry name" value="CHROMATE ION TRANSPORTER (EUROFUNG)"/>
    <property type="match status" value="1"/>
</dbReference>
<dbReference type="NCBIfam" id="TIGR00937">
    <property type="entry name" value="2A51"/>
    <property type="match status" value="1"/>
</dbReference>
<evidence type="ECO:0000313" key="9">
    <source>
        <dbReference type="Proteomes" id="UP000253594"/>
    </source>
</evidence>
<evidence type="ECO:0000256" key="5">
    <source>
        <dbReference type="ARBA" id="ARBA00022989"/>
    </source>
</evidence>
<keyword evidence="3" id="KW-1003">Cell membrane</keyword>
<evidence type="ECO:0000313" key="8">
    <source>
        <dbReference type="EMBL" id="RCI73407.1"/>
    </source>
</evidence>
<proteinExistence type="inferred from homology"/>
<dbReference type="AlphaFoldDB" id="A0A367M7D5"/>
<protein>
    <submittedName>
        <fullName evidence="8">Chromate transporter</fullName>
    </submittedName>
</protein>
<sequence length="197" mass="20502">MPTASRHPDTALAVFLAFLKLGCSAFGGPIAPLGYFRDEFVRRRGWLSESSYADLVALCQFLPGPASSQVGMALGLARAGYPGALAAWLGFTLPSALLLVLFALGLGRWGALLPEGVLHGLKIAAVAVVAQAVWGMGRSLCPDRPRLTLMALSCASVLAWPTAWTQVAVIAGAGLAGRALLKTEAVEGHERLPIAIG</sequence>
<dbReference type="Proteomes" id="UP000253594">
    <property type="component" value="Unassembled WGS sequence"/>
</dbReference>